<dbReference type="GO" id="GO:1901135">
    <property type="term" value="P:carbohydrate derivative metabolic process"/>
    <property type="evidence" value="ECO:0007669"/>
    <property type="project" value="InterPro"/>
</dbReference>
<protein>
    <recommendedName>
        <fullName evidence="3">SIS domain-containing protein</fullName>
    </recommendedName>
</protein>
<dbReference type="EMBL" id="MGFR01000003">
    <property type="protein sequence ID" value="OGM09682.1"/>
    <property type="molecule type" value="Genomic_DNA"/>
</dbReference>
<gene>
    <name evidence="4" type="ORF">A2Y68_03605</name>
</gene>
<dbReference type="GO" id="GO:0097367">
    <property type="term" value="F:carbohydrate derivative binding"/>
    <property type="evidence" value="ECO:0007669"/>
    <property type="project" value="InterPro"/>
</dbReference>
<evidence type="ECO:0000259" key="3">
    <source>
        <dbReference type="PROSITE" id="PS51464"/>
    </source>
</evidence>
<dbReference type="GO" id="GO:0004347">
    <property type="term" value="F:glucose-6-phosphate isomerase activity"/>
    <property type="evidence" value="ECO:0007669"/>
    <property type="project" value="InterPro"/>
</dbReference>
<dbReference type="InterPro" id="IPR046348">
    <property type="entry name" value="SIS_dom_sf"/>
</dbReference>
<dbReference type="GO" id="GO:0005975">
    <property type="term" value="P:carbohydrate metabolic process"/>
    <property type="evidence" value="ECO:0007669"/>
    <property type="project" value="InterPro"/>
</dbReference>
<reference evidence="4 5" key="1">
    <citation type="journal article" date="2016" name="Nat. Commun.">
        <title>Thousands of microbial genomes shed light on interconnected biogeochemical processes in an aquifer system.</title>
        <authorList>
            <person name="Anantharaman K."/>
            <person name="Brown C.T."/>
            <person name="Hug L.A."/>
            <person name="Sharon I."/>
            <person name="Castelle C.J."/>
            <person name="Probst A.J."/>
            <person name="Thomas B.C."/>
            <person name="Singh A."/>
            <person name="Wilkins M.J."/>
            <person name="Karaoz U."/>
            <person name="Brodie E.L."/>
            <person name="Williams K.H."/>
            <person name="Hubbard S.S."/>
            <person name="Banfield J.F."/>
        </authorList>
    </citation>
    <scope>NUCLEOTIDE SEQUENCE [LARGE SCALE GENOMIC DNA]</scope>
</reference>
<dbReference type="CDD" id="cd05637">
    <property type="entry name" value="SIS_PGI_PMI_2"/>
    <property type="match status" value="1"/>
</dbReference>
<dbReference type="InterPro" id="IPR001347">
    <property type="entry name" value="SIS_dom"/>
</dbReference>
<dbReference type="Proteomes" id="UP000176778">
    <property type="component" value="Unassembled WGS sequence"/>
</dbReference>
<dbReference type="InterPro" id="IPR019490">
    <property type="entry name" value="Glu6P/Mann6P_isomerase_C"/>
</dbReference>
<organism evidence="4 5">
    <name type="scientific">Candidatus Woesebacteria bacterium RBG_13_46_13</name>
    <dbReference type="NCBI Taxonomy" id="1802479"/>
    <lineage>
        <taxon>Bacteria</taxon>
        <taxon>Candidatus Woeseibacteriota</taxon>
    </lineage>
</organism>
<dbReference type="Pfam" id="PF10432">
    <property type="entry name" value="bact-PGI_C"/>
    <property type="match status" value="1"/>
</dbReference>
<evidence type="ECO:0000256" key="2">
    <source>
        <dbReference type="ARBA" id="ARBA00023235"/>
    </source>
</evidence>
<proteinExistence type="inferred from homology"/>
<evidence type="ECO:0000313" key="5">
    <source>
        <dbReference type="Proteomes" id="UP000176778"/>
    </source>
</evidence>
<evidence type="ECO:0000256" key="1">
    <source>
        <dbReference type="ARBA" id="ARBA00010523"/>
    </source>
</evidence>
<dbReference type="AlphaFoldDB" id="A0A1F7X3N1"/>
<dbReference type="GO" id="GO:0004476">
    <property type="term" value="F:mannose-6-phosphate isomerase activity"/>
    <property type="evidence" value="ECO:0007669"/>
    <property type="project" value="InterPro"/>
</dbReference>
<dbReference type="SUPFAM" id="SSF53697">
    <property type="entry name" value="SIS domain"/>
    <property type="match status" value="1"/>
</dbReference>
<feature type="domain" description="SIS" evidence="3">
    <location>
        <begin position="41"/>
        <end position="175"/>
    </location>
</feature>
<comment type="similarity">
    <text evidence="1">Belongs to the PGI/PMI family.</text>
</comment>
<evidence type="ECO:0000313" key="4">
    <source>
        <dbReference type="EMBL" id="OGM09682.1"/>
    </source>
</evidence>
<dbReference type="STRING" id="1802479.A2Y68_03605"/>
<name>A0A1F7X3N1_9BACT</name>
<dbReference type="PROSITE" id="PS51464">
    <property type="entry name" value="SIS"/>
    <property type="match status" value="1"/>
</dbReference>
<keyword evidence="2" id="KW-0413">Isomerase</keyword>
<comment type="caution">
    <text evidence="4">The sequence shown here is derived from an EMBL/GenBank/DDBJ whole genome shotgun (WGS) entry which is preliminary data.</text>
</comment>
<accession>A0A1F7X3N1</accession>
<sequence length="354" mass="38811">MSDISSHNAVKKIDKGGILDSIIALPHQVDAAFREVSKIEIPEQYSQAKNIVVTGMGGSALGGRIIDALTLGTIRAPLEIFTEPTLPKYVNRNTLVIASSYSGNTAETLSALEDAIDKKAMVFGICTGGKMEEILKKKKLPAYVFTPNANPSNQPRMGLGYSITAVATVLSKLKFIDFTHSDFVGVIRLMGELMADFGPDSPNDKNSAKSLALKLKDKIPVIIASEHLVGAGHAFKNQLNENSKTFSLLFDIPEMNHHLLEGLKNPALAKKFLYFLLLESDLYSAEIKKRYPVSLDVIEQNGVGASVYKLQSDTKLQQVYELLVLGSFVSLYLAVLYDIDPTPIPWVDYFKSKL</sequence>
<dbReference type="Gene3D" id="3.40.50.10490">
    <property type="entry name" value="Glucose-6-phosphate isomerase like protein, domain 1"/>
    <property type="match status" value="2"/>
</dbReference>